<keyword evidence="5 12" id="KW-0378">Hydrolase</keyword>
<keyword evidence="7" id="KW-0325">Glycoprotein</keyword>
<dbReference type="InterPro" id="IPR001375">
    <property type="entry name" value="Peptidase_S9_cat"/>
</dbReference>
<feature type="region of interest" description="Disordered" evidence="8">
    <location>
        <begin position="214"/>
        <end position="238"/>
    </location>
</feature>
<protein>
    <recommendedName>
        <fullName evidence="4">Probable dipeptidyl-aminopeptidase B</fullName>
        <ecNumber evidence="3">3.4.14.5</ecNumber>
    </recommendedName>
</protein>
<accession>A0AAV9G6K4</accession>
<organism evidence="12 13">
    <name type="scientific">Podospora aff. communis PSN243</name>
    <dbReference type="NCBI Taxonomy" id="3040156"/>
    <lineage>
        <taxon>Eukaryota</taxon>
        <taxon>Fungi</taxon>
        <taxon>Dikarya</taxon>
        <taxon>Ascomycota</taxon>
        <taxon>Pezizomycotina</taxon>
        <taxon>Sordariomycetes</taxon>
        <taxon>Sordariomycetidae</taxon>
        <taxon>Sordariales</taxon>
        <taxon>Podosporaceae</taxon>
        <taxon>Podospora</taxon>
    </lineage>
</organism>
<feature type="domain" description="von Hippel-Lindau disease tumour suppressor beta" evidence="11">
    <location>
        <begin position="127"/>
        <end position="194"/>
    </location>
</feature>
<keyword evidence="5 12" id="KW-0645">Protease</keyword>
<dbReference type="GO" id="GO:0004177">
    <property type="term" value="F:aminopeptidase activity"/>
    <property type="evidence" value="ECO:0007669"/>
    <property type="project" value="UniProtKB-KW"/>
</dbReference>
<dbReference type="InterPro" id="IPR050278">
    <property type="entry name" value="Serine_Prot_S9B/DPPIV"/>
</dbReference>
<dbReference type="PANTHER" id="PTHR11731:SF118">
    <property type="entry name" value="BLR1971 PROTEIN"/>
    <property type="match status" value="1"/>
</dbReference>
<dbReference type="SUPFAM" id="SSF49468">
    <property type="entry name" value="VHL"/>
    <property type="match status" value="1"/>
</dbReference>
<dbReference type="EC" id="3.4.14.5" evidence="3"/>
<dbReference type="Gene3D" id="3.40.50.1820">
    <property type="entry name" value="alpha/beta hydrolase"/>
    <property type="match status" value="1"/>
</dbReference>
<dbReference type="PANTHER" id="PTHR11731">
    <property type="entry name" value="PROTEASE FAMILY S9B,C DIPEPTIDYL-PEPTIDASE IV-RELATED"/>
    <property type="match status" value="1"/>
</dbReference>
<sequence>MAAAMENRYIKQSTIVPHWLPSGHAFWYRRQLATGGSEFIYVDALTRVRKPAFDHKALADSLSQQTGREATHASLPFDWIDLGQDASWVRFRCHGSVWQLAVGGGLEVWDGEFDDSESRILAEEVPSTKSTRRVVVKFVNETGRPVEMLWIGYDGVPEAYGTIDAGKSYNMANAEGDVWRLVDKETQRPLAVYKATVKGEGDFVIKGSARTVKAEEGAKAGGPKQPEEEEEEATEIDTTQKPHVFVRDYNIWMSADDDSEDQADQISFGGIEFNRYDSDDVYLSPDGRFVVAYQFVPKVEHKVHWIESSPSDQLQPKLHSHLYFKPGDRVRLERPRMFDLERRCEVPTSDELFRFPYELTHWGWSKGGECYRFLFNERGHKHLRVISMGRDGIVRALVEESSDTFIDYTQKDYKLVMAKSNELLWMSERDGWNHLYLFDLESGSLRNQVTKGEWNVHSVEEVDEVGRTILFKGCGMVPNQDPYYAHLARIDFDGSGLRLLTEGNGTHTWKWAPNKRYLIDTWSRVDTPPTVVLRDAQSGHQLVQLERVDAADLCAREGWNPPEIFAATGRDQKTMIYGIIMRPSNFDPSKQYPLLEKIYASPHDFSTPKSFSELDDQRERAGQDYVVVQLDGMGTNWRSKAFHDVCYKNLKDAGFPDRIAWIRAAASTRPWMDLSRVGIYGCSAGGQSAVAALLHHGDFYKAAAADSGCHDNRMDKIWWNEQYMGYPVDESYRDSSNVYHAAKLNGALMLIAGELDRNVEPSSTLQLVNALIKVDKDHELLFIPGGGHGCGDTPYGLRRQRDFFRRHLLLK</sequence>
<evidence type="ECO:0000256" key="4">
    <source>
        <dbReference type="ARBA" id="ARBA00014118"/>
    </source>
</evidence>
<dbReference type="Proteomes" id="UP001321760">
    <property type="component" value="Unassembled WGS sequence"/>
</dbReference>
<evidence type="ECO:0000256" key="1">
    <source>
        <dbReference type="ARBA" id="ARBA00001257"/>
    </source>
</evidence>
<evidence type="ECO:0000256" key="3">
    <source>
        <dbReference type="ARBA" id="ARBA00012062"/>
    </source>
</evidence>
<evidence type="ECO:0000259" key="11">
    <source>
        <dbReference type="Pfam" id="PF01847"/>
    </source>
</evidence>
<dbReference type="SUPFAM" id="SSF53474">
    <property type="entry name" value="alpha/beta-Hydrolases"/>
    <property type="match status" value="1"/>
</dbReference>
<gene>
    <name evidence="12" type="ORF">QBC34DRAFT_199078</name>
</gene>
<comment type="caution">
    <text evidence="12">The sequence shown here is derived from an EMBL/GenBank/DDBJ whole genome shotgun (WGS) entry which is preliminary data.</text>
</comment>
<evidence type="ECO:0000256" key="6">
    <source>
        <dbReference type="ARBA" id="ARBA00022825"/>
    </source>
</evidence>
<dbReference type="GO" id="GO:0006508">
    <property type="term" value="P:proteolysis"/>
    <property type="evidence" value="ECO:0007669"/>
    <property type="project" value="InterPro"/>
</dbReference>
<feature type="domain" description="Peptidase S9 prolyl oligopeptidase catalytic" evidence="9">
    <location>
        <begin position="621"/>
        <end position="808"/>
    </location>
</feature>
<evidence type="ECO:0000259" key="10">
    <source>
        <dbReference type="Pfam" id="PF00930"/>
    </source>
</evidence>
<proteinExistence type="inferred from homology"/>
<dbReference type="InterPro" id="IPR029058">
    <property type="entry name" value="AB_hydrolase_fold"/>
</dbReference>
<dbReference type="Gene3D" id="2.140.10.30">
    <property type="entry name" value="Dipeptidylpeptidase IV, N-terminal domain"/>
    <property type="match status" value="1"/>
</dbReference>
<evidence type="ECO:0000256" key="8">
    <source>
        <dbReference type="SAM" id="MobiDB-lite"/>
    </source>
</evidence>
<dbReference type="InterPro" id="IPR036208">
    <property type="entry name" value="VHL_sf"/>
</dbReference>
<evidence type="ECO:0000256" key="7">
    <source>
        <dbReference type="ARBA" id="ARBA00023180"/>
    </source>
</evidence>
<comment type="catalytic activity">
    <reaction evidence="1">
        <text>Release of an N-terminal dipeptide, Xaa-Yaa-|-Zaa-, from a polypeptide, preferentially when Yaa is Pro, provided Zaa is neither Pro nor hydroxyproline.</text>
        <dbReference type="EC" id="3.4.14.5"/>
    </reaction>
</comment>
<reference evidence="12" key="2">
    <citation type="submission" date="2023-05" db="EMBL/GenBank/DDBJ databases">
        <authorList>
            <consortium name="Lawrence Berkeley National Laboratory"/>
            <person name="Steindorff A."/>
            <person name="Hensen N."/>
            <person name="Bonometti L."/>
            <person name="Westerberg I."/>
            <person name="Brannstrom I.O."/>
            <person name="Guillou S."/>
            <person name="Cros-Aarteil S."/>
            <person name="Calhoun S."/>
            <person name="Haridas S."/>
            <person name="Kuo A."/>
            <person name="Mondo S."/>
            <person name="Pangilinan J."/>
            <person name="Riley R."/>
            <person name="Labutti K."/>
            <person name="Andreopoulos B."/>
            <person name="Lipzen A."/>
            <person name="Chen C."/>
            <person name="Yanf M."/>
            <person name="Daum C."/>
            <person name="Ng V."/>
            <person name="Clum A."/>
            <person name="Ohm R."/>
            <person name="Martin F."/>
            <person name="Silar P."/>
            <person name="Natvig D."/>
            <person name="Lalanne C."/>
            <person name="Gautier V."/>
            <person name="Ament-Velasquez S.L."/>
            <person name="Kruys A."/>
            <person name="Hutchinson M.I."/>
            <person name="Powell A.J."/>
            <person name="Barry K."/>
            <person name="Miller A.N."/>
            <person name="Grigoriev I.V."/>
            <person name="Debuchy R."/>
            <person name="Gladieux P."/>
            <person name="Thoren M.H."/>
            <person name="Johannesson H."/>
        </authorList>
    </citation>
    <scope>NUCLEOTIDE SEQUENCE</scope>
    <source>
        <strain evidence="12">PSN243</strain>
    </source>
</reference>
<evidence type="ECO:0000256" key="2">
    <source>
        <dbReference type="ARBA" id="ARBA00006150"/>
    </source>
</evidence>
<dbReference type="InterPro" id="IPR002469">
    <property type="entry name" value="Peptidase_S9B_N"/>
</dbReference>
<dbReference type="Pfam" id="PF00326">
    <property type="entry name" value="Peptidase_S9"/>
    <property type="match status" value="1"/>
</dbReference>
<evidence type="ECO:0000256" key="5">
    <source>
        <dbReference type="ARBA" id="ARBA00022438"/>
    </source>
</evidence>
<dbReference type="Pfam" id="PF00930">
    <property type="entry name" value="DPPIV_N"/>
    <property type="match status" value="1"/>
</dbReference>
<dbReference type="GO" id="GO:0008239">
    <property type="term" value="F:dipeptidyl-peptidase activity"/>
    <property type="evidence" value="ECO:0007669"/>
    <property type="project" value="UniProtKB-EC"/>
</dbReference>
<dbReference type="EMBL" id="MU865987">
    <property type="protein sequence ID" value="KAK4443759.1"/>
    <property type="molecule type" value="Genomic_DNA"/>
</dbReference>
<dbReference type="InterPro" id="IPR024053">
    <property type="entry name" value="VHL_beta_dom"/>
</dbReference>
<comment type="similarity">
    <text evidence="2">Belongs to the peptidase S9B family.</text>
</comment>
<feature type="domain" description="Dipeptidylpeptidase IV N-terminal" evidence="10">
    <location>
        <begin position="243"/>
        <end position="529"/>
    </location>
</feature>
<evidence type="ECO:0000313" key="13">
    <source>
        <dbReference type="Proteomes" id="UP001321760"/>
    </source>
</evidence>
<keyword evidence="13" id="KW-1185">Reference proteome</keyword>
<keyword evidence="6" id="KW-0720">Serine protease</keyword>
<dbReference type="Pfam" id="PF01847">
    <property type="entry name" value="VHL"/>
    <property type="match status" value="1"/>
</dbReference>
<name>A0AAV9G6K4_9PEZI</name>
<evidence type="ECO:0000259" key="9">
    <source>
        <dbReference type="Pfam" id="PF00326"/>
    </source>
</evidence>
<dbReference type="GO" id="GO:0008236">
    <property type="term" value="F:serine-type peptidase activity"/>
    <property type="evidence" value="ECO:0007669"/>
    <property type="project" value="UniProtKB-KW"/>
</dbReference>
<keyword evidence="5 12" id="KW-0031">Aminopeptidase</keyword>
<dbReference type="SUPFAM" id="SSF82171">
    <property type="entry name" value="DPP6 N-terminal domain-like"/>
    <property type="match status" value="1"/>
</dbReference>
<evidence type="ECO:0000313" key="12">
    <source>
        <dbReference type="EMBL" id="KAK4443759.1"/>
    </source>
</evidence>
<reference evidence="12" key="1">
    <citation type="journal article" date="2023" name="Mol. Phylogenet. Evol.">
        <title>Genome-scale phylogeny and comparative genomics of the fungal order Sordariales.</title>
        <authorList>
            <person name="Hensen N."/>
            <person name="Bonometti L."/>
            <person name="Westerberg I."/>
            <person name="Brannstrom I.O."/>
            <person name="Guillou S."/>
            <person name="Cros-Aarteil S."/>
            <person name="Calhoun S."/>
            <person name="Haridas S."/>
            <person name="Kuo A."/>
            <person name="Mondo S."/>
            <person name="Pangilinan J."/>
            <person name="Riley R."/>
            <person name="LaButti K."/>
            <person name="Andreopoulos B."/>
            <person name="Lipzen A."/>
            <person name="Chen C."/>
            <person name="Yan M."/>
            <person name="Daum C."/>
            <person name="Ng V."/>
            <person name="Clum A."/>
            <person name="Steindorff A."/>
            <person name="Ohm R.A."/>
            <person name="Martin F."/>
            <person name="Silar P."/>
            <person name="Natvig D.O."/>
            <person name="Lalanne C."/>
            <person name="Gautier V."/>
            <person name="Ament-Velasquez S.L."/>
            <person name="Kruys A."/>
            <person name="Hutchinson M.I."/>
            <person name="Powell A.J."/>
            <person name="Barry K."/>
            <person name="Miller A.N."/>
            <person name="Grigoriev I.V."/>
            <person name="Debuchy R."/>
            <person name="Gladieux P."/>
            <person name="Hiltunen Thoren M."/>
            <person name="Johannesson H."/>
        </authorList>
    </citation>
    <scope>NUCLEOTIDE SEQUENCE</scope>
    <source>
        <strain evidence="12">PSN243</strain>
    </source>
</reference>
<dbReference type="AlphaFoldDB" id="A0AAV9G6K4"/>